<comment type="caution">
    <text evidence="3">The sequence shown here is derived from an EMBL/GenBank/DDBJ whole genome shotgun (WGS) entry which is preliminary data.</text>
</comment>
<name>A0A329Y3G9_RHITR</name>
<accession>A0A329Y3G9</accession>
<feature type="region of interest" description="Disordered" evidence="2">
    <location>
        <begin position="61"/>
        <end position="82"/>
    </location>
</feature>
<dbReference type="SUPFAM" id="SSF143120">
    <property type="entry name" value="YefM-like"/>
    <property type="match status" value="1"/>
</dbReference>
<dbReference type="Gene3D" id="3.40.1620.10">
    <property type="entry name" value="YefM-like domain"/>
    <property type="match status" value="1"/>
</dbReference>
<sequence length="82" mass="8917">MKIFADILEAAERFEELVDLARRNDEIVICRAGQPIAVLTALPKQGQSAVDDFLALAAAGRPANGDQTSNHDDLYDEHGLPK</sequence>
<dbReference type="OrthoDB" id="7998884at2"/>
<organism evidence="3 4">
    <name type="scientific">Rhizobium tropici</name>
    <dbReference type="NCBI Taxonomy" id="398"/>
    <lineage>
        <taxon>Bacteria</taxon>
        <taxon>Pseudomonadati</taxon>
        <taxon>Pseudomonadota</taxon>
        <taxon>Alphaproteobacteria</taxon>
        <taxon>Hyphomicrobiales</taxon>
        <taxon>Rhizobiaceae</taxon>
        <taxon>Rhizobium/Agrobacterium group</taxon>
        <taxon>Rhizobium</taxon>
    </lineage>
</organism>
<evidence type="ECO:0000256" key="2">
    <source>
        <dbReference type="SAM" id="MobiDB-lite"/>
    </source>
</evidence>
<evidence type="ECO:0000313" key="4">
    <source>
        <dbReference type="Proteomes" id="UP000251205"/>
    </source>
</evidence>
<dbReference type="AlphaFoldDB" id="A0A329Y3G9"/>
<comment type="similarity">
    <text evidence="1">Belongs to the phD/YefM antitoxin family.</text>
</comment>
<evidence type="ECO:0000313" key="3">
    <source>
        <dbReference type="EMBL" id="RAX37827.1"/>
    </source>
</evidence>
<dbReference type="EMBL" id="QMKK01000056">
    <property type="protein sequence ID" value="RAX37827.1"/>
    <property type="molecule type" value="Genomic_DNA"/>
</dbReference>
<evidence type="ECO:0000256" key="1">
    <source>
        <dbReference type="ARBA" id="ARBA00009981"/>
    </source>
</evidence>
<gene>
    <name evidence="3" type="ORF">DQ393_29480</name>
</gene>
<dbReference type="Proteomes" id="UP000251205">
    <property type="component" value="Unassembled WGS sequence"/>
</dbReference>
<proteinExistence type="inferred from homology"/>
<feature type="compositionally biased region" description="Basic and acidic residues" evidence="2">
    <location>
        <begin position="69"/>
        <end position="82"/>
    </location>
</feature>
<dbReference type="InterPro" id="IPR036165">
    <property type="entry name" value="YefM-like_sf"/>
</dbReference>
<reference evidence="3 4" key="1">
    <citation type="submission" date="2018-06" db="EMBL/GenBank/DDBJ databases">
        <title>Whole Genome Sequence of an efficient microsymbiont, Rhizobium tropici.</title>
        <authorList>
            <person name="Srinivasan R."/>
            <person name="Singh H.V."/>
            <person name="Srivastava R."/>
            <person name="Kumari B."/>
            <person name="Radhakrishna A."/>
        </authorList>
    </citation>
    <scope>NUCLEOTIDE SEQUENCE [LARGE SCALE GENOMIC DNA]</scope>
    <source>
        <strain evidence="3 4">IGFRI Rhizo-19</strain>
    </source>
</reference>
<protein>
    <submittedName>
        <fullName evidence="3">Prevent-host-death family protein</fullName>
    </submittedName>
</protein>